<keyword evidence="2" id="KW-0732">Signal</keyword>
<dbReference type="Proteomes" id="UP000197050">
    <property type="component" value="Chromosome"/>
</dbReference>
<evidence type="ECO:0000259" key="3">
    <source>
        <dbReference type="Pfam" id="PF03713"/>
    </source>
</evidence>
<name>A0A1Z3U621_BREVE</name>
<dbReference type="PROSITE" id="PS51257">
    <property type="entry name" value="PROKAR_LIPOPROTEIN"/>
    <property type="match status" value="1"/>
</dbReference>
<dbReference type="PANTHER" id="PTHR36933">
    <property type="entry name" value="SLL0788 PROTEIN"/>
    <property type="match status" value="1"/>
</dbReference>
<evidence type="ECO:0000256" key="1">
    <source>
        <dbReference type="SAM" id="MobiDB-lite"/>
    </source>
</evidence>
<feature type="signal peptide" evidence="2">
    <location>
        <begin position="1"/>
        <end position="22"/>
    </location>
</feature>
<dbReference type="InterPro" id="IPR012347">
    <property type="entry name" value="Ferritin-like"/>
</dbReference>
<gene>
    <name evidence="4" type="ORF">CEP68_03915</name>
</gene>
<evidence type="ECO:0000313" key="5">
    <source>
        <dbReference type="Proteomes" id="UP000197050"/>
    </source>
</evidence>
<dbReference type="AlphaFoldDB" id="A0A1Z3U621"/>
<dbReference type="KEGG" id="bvc:CEP68_03915"/>
<organism evidence="4 5">
    <name type="scientific">Brevundimonas vesicularis</name>
    <name type="common">Pseudomonas vesicularis</name>
    <dbReference type="NCBI Taxonomy" id="41276"/>
    <lineage>
        <taxon>Bacteria</taxon>
        <taxon>Pseudomonadati</taxon>
        <taxon>Pseudomonadota</taxon>
        <taxon>Alphaproteobacteria</taxon>
        <taxon>Caulobacterales</taxon>
        <taxon>Caulobacteraceae</taxon>
        <taxon>Brevundimonas</taxon>
    </lineage>
</organism>
<dbReference type="InterPro" id="IPR005183">
    <property type="entry name" value="DUF305_CopM-like"/>
</dbReference>
<evidence type="ECO:0000313" key="4">
    <source>
        <dbReference type="EMBL" id="ASE38712.1"/>
    </source>
</evidence>
<dbReference type="PANTHER" id="PTHR36933:SF1">
    <property type="entry name" value="SLL0788 PROTEIN"/>
    <property type="match status" value="1"/>
</dbReference>
<sequence length="155" mass="16173">MAGRRGMIRVLTPLVLLSLLSACDGGGDPVQQALRDTSAANQAAAARTTEQMQAAGHDGHAMGGSTPGVTPGDRAFAASEAEMHRKMAAASGQTIDQAYVAKMIAHHEGAVAMAKVALRDSRDPEIRRMAQSVVDTQSREIAEMKAWAPTAPPAN</sequence>
<feature type="chain" id="PRO_5011316609" evidence="2">
    <location>
        <begin position="23"/>
        <end position="155"/>
    </location>
</feature>
<dbReference type="Gene3D" id="1.20.1260.10">
    <property type="match status" value="1"/>
</dbReference>
<accession>A0A1Z3U621</accession>
<dbReference type="Pfam" id="PF03713">
    <property type="entry name" value="DUF305"/>
    <property type="match status" value="1"/>
</dbReference>
<dbReference type="EMBL" id="CP022048">
    <property type="protein sequence ID" value="ASE38712.1"/>
    <property type="molecule type" value="Genomic_DNA"/>
</dbReference>
<reference evidence="5" key="1">
    <citation type="submission" date="2017-06" db="EMBL/GenBank/DDBJ databases">
        <title>FDA dAtabase for Regulatory Grade micrObial Sequences (FDA-ARGOS): Supporting development and validation of Infectious Disease Dx tests.</title>
        <authorList>
            <person name="Minogue T."/>
            <person name="Wolcott M."/>
            <person name="Wasieloski L."/>
            <person name="Aguilar W."/>
            <person name="Moore D."/>
            <person name="Tallon L."/>
            <person name="Sadzewicz L."/>
            <person name="Sengamalay N."/>
            <person name="Ott S."/>
            <person name="Godinez A."/>
            <person name="Nagaraj S."/>
            <person name="Nadendla S."/>
            <person name="Geyer C."/>
            <person name="Sichtig H."/>
        </authorList>
    </citation>
    <scope>NUCLEOTIDE SEQUENCE [LARGE SCALE GENOMIC DNA]</scope>
    <source>
        <strain evidence="5">FDAARGOS_289</strain>
    </source>
</reference>
<evidence type="ECO:0000256" key="2">
    <source>
        <dbReference type="SAM" id="SignalP"/>
    </source>
</evidence>
<protein>
    <submittedName>
        <fullName evidence="4">DUF305 domain-containing protein</fullName>
    </submittedName>
</protein>
<proteinExistence type="predicted"/>
<feature type="domain" description="DUF305" evidence="3">
    <location>
        <begin position="57"/>
        <end position="147"/>
    </location>
</feature>
<feature type="region of interest" description="Disordered" evidence="1">
    <location>
        <begin position="50"/>
        <end position="69"/>
    </location>
</feature>